<keyword evidence="13" id="KW-0325">Glycoprotein</keyword>
<comment type="caution">
    <text evidence="16">The sequence shown here is derived from an EMBL/GenBank/DDBJ whole genome shotgun (WGS) entry which is preliminary data.</text>
</comment>
<evidence type="ECO:0000256" key="1">
    <source>
        <dbReference type="ARBA" id="ARBA00001947"/>
    </source>
</evidence>
<keyword evidence="7" id="KW-0378">Hydrolase</keyword>
<evidence type="ECO:0000256" key="2">
    <source>
        <dbReference type="ARBA" id="ARBA00004606"/>
    </source>
</evidence>
<gene>
    <name evidence="16" type="ORF">LSH36_106g02000</name>
</gene>
<comment type="cofactor">
    <cofactor evidence="1">
        <name>Zn(2+)</name>
        <dbReference type="ChEBI" id="CHEBI:29105"/>
    </cofactor>
</comment>
<dbReference type="InterPro" id="IPR045357">
    <property type="entry name" value="Aminopeptidase_N-like_N"/>
</dbReference>
<evidence type="ECO:0000256" key="4">
    <source>
        <dbReference type="ARBA" id="ARBA00022670"/>
    </source>
</evidence>
<dbReference type="EMBL" id="JAODUP010000106">
    <property type="protein sequence ID" value="KAK2162014.1"/>
    <property type="molecule type" value="Genomic_DNA"/>
</dbReference>
<comment type="similarity">
    <text evidence="3">Belongs to the peptidase M1 family.</text>
</comment>
<evidence type="ECO:0000256" key="13">
    <source>
        <dbReference type="ARBA" id="ARBA00023180"/>
    </source>
</evidence>
<dbReference type="Gene3D" id="2.60.40.1730">
    <property type="entry name" value="tricorn interacting facor f3 domain"/>
    <property type="match status" value="1"/>
</dbReference>
<dbReference type="GO" id="GO:0043171">
    <property type="term" value="P:peptide catabolic process"/>
    <property type="evidence" value="ECO:0007669"/>
    <property type="project" value="TreeGrafter"/>
</dbReference>
<keyword evidence="10 14" id="KW-1133">Transmembrane helix</keyword>
<dbReference type="GO" id="GO:0016020">
    <property type="term" value="C:membrane"/>
    <property type="evidence" value="ECO:0007669"/>
    <property type="project" value="UniProtKB-SubCell"/>
</dbReference>
<protein>
    <recommendedName>
        <fullName evidence="15">Aminopeptidase N-like N-terminal domain-containing protein</fullName>
    </recommendedName>
</protein>
<evidence type="ECO:0000256" key="9">
    <source>
        <dbReference type="ARBA" id="ARBA00022968"/>
    </source>
</evidence>
<evidence type="ECO:0000256" key="5">
    <source>
        <dbReference type="ARBA" id="ARBA00022692"/>
    </source>
</evidence>
<evidence type="ECO:0000313" key="17">
    <source>
        <dbReference type="Proteomes" id="UP001208570"/>
    </source>
</evidence>
<evidence type="ECO:0000256" key="7">
    <source>
        <dbReference type="ARBA" id="ARBA00022801"/>
    </source>
</evidence>
<dbReference type="GO" id="GO:0008270">
    <property type="term" value="F:zinc ion binding"/>
    <property type="evidence" value="ECO:0007669"/>
    <property type="project" value="TreeGrafter"/>
</dbReference>
<keyword evidence="5 14" id="KW-0812">Transmembrane</keyword>
<keyword evidence="4" id="KW-0645">Protease</keyword>
<evidence type="ECO:0000256" key="10">
    <source>
        <dbReference type="ARBA" id="ARBA00022989"/>
    </source>
</evidence>
<evidence type="ECO:0000313" key="16">
    <source>
        <dbReference type="EMBL" id="KAK2162014.1"/>
    </source>
</evidence>
<keyword evidence="11" id="KW-0482">Metalloprotease</keyword>
<dbReference type="SUPFAM" id="SSF63737">
    <property type="entry name" value="Leukotriene A4 hydrolase N-terminal domain"/>
    <property type="match status" value="1"/>
</dbReference>
<dbReference type="Pfam" id="PF17900">
    <property type="entry name" value="Peptidase_M1_N"/>
    <property type="match status" value="1"/>
</dbReference>
<dbReference type="Proteomes" id="UP001208570">
    <property type="component" value="Unassembled WGS sequence"/>
</dbReference>
<feature type="transmembrane region" description="Helical" evidence="14">
    <location>
        <begin position="56"/>
        <end position="77"/>
    </location>
</feature>
<keyword evidence="12 14" id="KW-0472">Membrane</keyword>
<dbReference type="GO" id="GO:0005737">
    <property type="term" value="C:cytoplasm"/>
    <property type="evidence" value="ECO:0007669"/>
    <property type="project" value="TreeGrafter"/>
</dbReference>
<accession>A0AAD9JZN4</accession>
<evidence type="ECO:0000256" key="11">
    <source>
        <dbReference type="ARBA" id="ARBA00023049"/>
    </source>
</evidence>
<evidence type="ECO:0000259" key="15">
    <source>
        <dbReference type="Pfam" id="PF17900"/>
    </source>
</evidence>
<keyword evidence="9" id="KW-0735">Signal-anchor</keyword>
<dbReference type="InterPro" id="IPR042097">
    <property type="entry name" value="Aminopeptidase_N-like_N_sf"/>
</dbReference>
<dbReference type="GO" id="GO:0006508">
    <property type="term" value="P:proteolysis"/>
    <property type="evidence" value="ECO:0007669"/>
    <property type="project" value="UniProtKB-KW"/>
</dbReference>
<dbReference type="GO" id="GO:0005615">
    <property type="term" value="C:extracellular space"/>
    <property type="evidence" value="ECO:0007669"/>
    <property type="project" value="TreeGrafter"/>
</dbReference>
<reference evidence="16" key="1">
    <citation type="journal article" date="2023" name="Mol. Biol. Evol.">
        <title>Third-Generation Sequencing Reveals the Adaptive Role of the Epigenome in Three Deep-Sea Polychaetes.</title>
        <authorList>
            <person name="Perez M."/>
            <person name="Aroh O."/>
            <person name="Sun Y."/>
            <person name="Lan Y."/>
            <person name="Juniper S.K."/>
            <person name="Young C.R."/>
            <person name="Angers B."/>
            <person name="Qian P.Y."/>
        </authorList>
    </citation>
    <scope>NUCLEOTIDE SEQUENCE</scope>
    <source>
        <strain evidence="16">P08H-3</strain>
    </source>
</reference>
<keyword evidence="6" id="KW-0479">Metal-binding</keyword>
<keyword evidence="17" id="KW-1185">Reference proteome</keyword>
<evidence type="ECO:0000256" key="8">
    <source>
        <dbReference type="ARBA" id="ARBA00022833"/>
    </source>
</evidence>
<proteinExistence type="inferred from homology"/>
<evidence type="ECO:0000256" key="3">
    <source>
        <dbReference type="ARBA" id="ARBA00010136"/>
    </source>
</evidence>
<name>A0AAD9JZN4_9ANNE</name>
<dbReference type="FunFam" id="2.60.40.1730:FF:000001">
    <property type="entry name" value="Leucyl-cystinyl aminopeptidase"/>
    <property type="match status" value="1"/>
</dbReference>
<organism evidence="16 17">
    <name type="scientific">Paralvinella palmiformis</name>
    <dbReference type="NCBI Taxonomy" id="53620"/>
    <lineage>
        <taxon>Eukaryota</taxon>
        <taxon>Metazoa</taxon>
        <taxon>Spiralia</taxon>
        <taxon>Lophotrochozoa</taxon>
        <taxon>Annelida</taxon>
        <taxon>Polychaeta</taxon>
        <taxon>Sedentaria</taxon>
        <taxon>Canalipalpata</taxon>
        <taxon>Terebellida</taxon>
        <taxon>Terebelliformia</taxon>
        <taxon>Alvinellidae</taxon>
        <taxon>Paralvinella</taxon>
    </lineage>
</organism>
<sequence>MRRNILPLRVFFRKNMSDNEIEDIQFLPGTSTGKRSVYEPKGLQKCKQVICSPTRAVLIIAVSLAFIFMVALIAALARPPYQCQKLDAVAVANSDTTPLTSSNGQTFPWNSIRLPTDVIPLAYDLFIHPNLSTFTFTGSTSILILVKRTTNSFLFNANNLTLTSNELYQWNPETETRVTKMAISKLLENKKHEQIYIETWEELTAGQQYLLMVEYTGYCGDGLAGFYRSAYETPSREKRWIVTTHFESTDARSAFPCFDEPALKAKFKMSMVRDIHHISLFNTEKIGEDVFVEDPNPEG</sequence>
<dbReference type="InterPro" id="IPR050344">
    <property type="entry name" value="Peptidase_M1_aminopeptidases"/>
</dbReference>
<dbReference type="PANTHER" id="PTHR11533:SF299">
    <property type="entry name" value="AMINOPEPTIDASE"/>
    <property type="match status" value="1"/>
</dbReference>
<evidence type="ECO:0000256" key="14">
    <source>
        <dbReference type="SAM" id="Phobius"/>
    </source>
</evidence>
<evidence type="ECO:0000256" key="12">
    <source>
        <dbReference type="ARBA" id="ARBA00023136"/>
    </source>
</evidence>
<dbReference type="GO" id="GO:0070006">
    <property type="term" value="F:metalloaminopeptidase activity"/>
    <property type="evidence" value="ECO:0007669"/>
    <property type="project" value="TreeGrafter"/>
</dbReference>
<dbReference type="PANTHER" id="PTHR11533">
    <property type="entry name" value="PROTEASE M1 ZINC METALLOPROTEASE"/>
    <property type="match status" value="1"/>
</dbReference>
<comment type="subcellular location">
    <subcellularLocation>
        <location evidence="2">Membrane</location>
        <topology evidence="2">Single-pass type II membrane protein</topology>
    </subcellularLocation>
</comment>
<keyword evidence="8" id="KW-0862">Zinc</keyword>
<dbReference type="GO" id="GO:0042277">
    <property type="term" value="F:peptide binding"/>
    <property type="evidence" value="ECO:0007669"/>
    <property type="project" value="TreeGrafter"/>
</dbReference>
<evidence type="ECO:0000256" key="6">
    <source>
        <dbReference type="ARBA" id="ARBA00022723"/>
    </source>
</evidence>
<dbReference type="AlphaFoldDB" id="A0AAD9JZN4"/>
<feature type="domain" description="Aminopeptidase N-like N-terminal" evidence="15">
    <location>
        <begin position="120"/>
        <end position="287"/>
    </location>
</feature>